<dbReference type="STRING" id="759620.WS105_0603"/>
<feature type="signal peptide" evidence="2">
    <location>
        <begin position="1"/>
        <end position="24"/>
    </location>
</feature>
<dbReference type="InterPro" id="IPR017853">
    <property type="entry name" value="GH"/>
</dbReference>
<evidence type="ECO:0000256" key="1">
    <source>
        <dbReference type="ARBA" id="ARBA00010646"/>
    </source>
</evidence>
<dbReference type="Pfam" id="PF01183">
    <property type="entry name" value="Glyco_hydro_25"/>
    <property type="match status" value="1"/>
</dbReference>
<evidence type="ECO:0000256" key="2">
    <source>
        <dbReference type="SAM" id="SignalP"/>
    </source>
</evidence>
<protein>
    <submittedName>
        <fullName evidence="3">Putative lysozyme M1 (1,4-beta-N-acetylmuramidase)</fullName>
    </submittedName>
</protein>
<dbReference type="InterPro" id="IPR038263">
    <property type="entry name" value="Lytic_exo_TRD_sf"/>
</dbReference>
<evidence type="ECO:0000313" key="4">
    <source>
        <dbReference type="Proteomes" id="UP000029079"/>
    </source>
</evidence>
<reference evidence="3 4" key="1">
    <citation type="journal article" date="2014" name="Genome Announc.">
        <title>Complete Genome Sequences of Fish Pathogenic Weissella ceti Strains WS74 and WS105.</title>
        <authorList>
            <person name="Figueiredo H.C."/>
            <person name="Leal C.A."/>
            <person name="Dorella F.A."/>
            <person name="Carvalho A.F."/>
            <person name="Soares S.C."/>
            <person name="Pereira F.L."/>
            <person name="Azevedo V.A."/>
        </authorList>
    </citation>
    <scope>NUCLEOTIDE SEQUENCE [LARGE SCALE GENOMIC DNA]</scope>
    <source>
        <strain evidence="3 4">WS74</strain>
    </source>
</reference>
<dbReference type="KEGG" id="wct:WS74_0804"/>
<reference evidence="4" key="2">
    <citation type="submission" date="2014-08" db="EMBL/GenBank/DDBJ databases">
        <title>Complete genome of Weissella ceti strain WS74 isolated from diseased rainbow trout in Brazil.</title>
        <authorList>
            <person name="Figueiredo H.C.P."/>
            <person name="Leal C.A.G."/>
            <person name="Pereira F.L."/>
            <person name="Soares S.C."/>
            <person name="Dorella F.A."/>
            <person name="Carvalho A.F."/>
            <person name="Azevedo V.A.C."/>
        </authorList>
    </citation>
    <scope>NUCLEOTIDE SEQUENCE [LARGE SCALE GENOMIC DNA]</scope>
    <source>
        <strain evidence="4">WS74</strain>
    </source>
</reference>
<sequence>MNKFIKQAALMVVFFVGVIGMATAGADSLPRRDMIDISNHNGYISTAQFKSMRDNDGVKAVTQKISEGNTFYDWTAATNLANAKAAGLYINGYHFSHFTTVAGARSEAWSAVQFAKQAGLPVGAVLVNDAETEYQMRNNVHTQRAANLAFEQEVMRLGGYRSTTYTMGSHENTVDGKGWIASYPYYPNASMKWHSNHHAWQWSSEYRFTGVAGMFDVNILYTDFFTGGQKTSKPTPKPKPANDTKAIKAFKNAGNQFVVTKTVRVDNIAFVNGQYQMISEKLAGGKNWNWANNGIPLGMVDNVTRGNYKPTKVGDQVKISVPYNYGTIDAYHNASNGVGIIMGRYGLIWFNDDAMLAL</sequence>
<dbReference type="PANTHER" id="PTHR34135:SF2">
    <property type="entry name" value="LYSOZYME"/>
    <property type="match status" value="1"/>
</dbReference>
<dbReference type="AlphaFoldDB" id="A0A088GGF4"/>
<dbReference type="GO" id="GO:0003796">
    <property type="term" value="F:lysozyme activity"/>
    <property type="evidence" value="ECO:0007669"/>
    <property type="project" value="InterPro"/>
</dbReference>
<feature type="chain" id="PRO_5038485290" evidence="2">
    <location>
        <begin position="25"/>
        <end position="358"/>
    </location>
</feature>
<organism evidence="3 4">
    <name type="scientific">Weissella ceti</name>
    <dbReference type="NCBI Taxonomy" id="759620"/>
    <lineage>
        <taxon>Bacteria</taxon>
        <taxon>Bacillati</taxon>
        <taxon>Bacillota</taxon>
        <taxon>Bacilli</taxon>
        <taxon>Lactobacillales</taxon>
        <taxon>Lactobacillaceae</taxon>
        <taxon>Weissella</taxon>
    </lineage>
</organism>
<dbReference type="EMBL" id="CP009223">
    <property type="protein sequence ID" value="AIM63056.1"/>
    <property type="molecule type" value="Genomic_DNA"/>
</dbReference>
<dbReference type="GO" id="GO:0016998">
    <property type="term" value="P:cell wall macromolecule catabolic process"/>
    <property type="evidence" value="ECO:0007669"/>
    <property type="project" value="InterPro"/>
</dbReference>
<evidence type="ECO:0000313" key="3">
    <source>
        <dbReference type="EMBL" id="AIM63056.1"/>
    </source>
</evidence>
<dbReference type="Gene3D" id="3.20.20.80">
    <property type="entry name" value="Glycosidases"/>
    <property type="match status" value="1"/>
</dbReference>
<dbReference type="GO" id="GO:0016052">
    <property type="term" value="P:carbohydrate catabolic process"/>
    <property type="evidence" value="ECO:0007669"/>
    <property type="project" value="TreeGrafter"/>
</dbReference>
<dbReference type="Gene3D" id="2.40.50.670">
    <property type="match status" value="1"/>
</dbReference>
<keyword evidence="4" id="KW-1185">Reference proteome</keyword>
<dbReference type="SUPFAM" id="SSF51445">
    <property type="entry name" value="(Trans)glycosidases"/>
    <property type="match status" value="1"/>
</dbReference>
<dbReference type="GO" id="GO:0009253">
    <property type="term" value="P:peptidoglycan catabolic process"/>
    <property type="evidence" value="ECO:0007669"/>
    <property type="project" value="InterPro"/>
</dbReference>
<accession>A0A088GGF4</accession>
<dbReference type="RefSeq" id="WP_051950139.1">
    <property type="nucleotide sequence ID" value="NZ_CP009223.1"/>
</dbReference>
<dbReference type="PANTHER" id="PTHR34135">
    <property type="entry name" value="LYSOZYME"/>
    <property type="match status" value="1"/>
</dbReference>
<dbReference type="Proteomes" id="UP000029079">
    <property type="component" value="Chromosome"/>
</dbReference>
<comment type="similarity">
    <text evidence="1">Belongs to the glycosyl hydrolase 25 family.</text>
</comment>
<proteinExistence type="inferred from homology"/>
<name>A0A088GGF4_9LACO</name>
<gene>
    <name evidence="3" type="ORF">WS74_0804</name>
</gene>
<dbReference type="InterPro" id="IPR002053">
    <property type="entry name" value="Glyco_hydro_25"/>
</dbReference>
<keyword evidence="2" id="KW-0732">Signal</keyword>
<dbReference type="PROSITE" id="PS51904">
    <property type="entry name" value="GLYCOSYL_HYDROL_F25_2"/>
    <property type="match status" value="1"/>
</dbReference>